<sequence length="210" mass="22689">MSSTMTSSSTRVSTVFGNWRRVSNSPADIDLEAQIITGTHAPFSIPAAPEPAYSAAAPIRTPDNSDTTNPIDDFFGVTRARATRESRHDSYPSVSRSAAFDAEAPPPYADATDLPAYESTPAEPVTLAMYLFKFGFLFPLFWVLGAIILVSPLTAPADFEPSKSEAERMELVQVMRDAEMKWAKRSAWALLILLLVVGAITGAAVGIMKS</sequence>
<protein>
    <submittedName>
        <fullName evidence="1">Uncharacterized protein</fullName>
    </submittedName>
</protein>
<comment type="caution">
    <text evidence="1">The sequence shown here is derived from an EMBL/GenBank/DDBJ whole genome shotgun (WGS) entry which is preliminary data.</text>
</comment>
<keyword evidence="2" id="KW-1185">Reference proteome</keyword>
<evidence type="ECO:0000313" key="2">
    <source>
        <dbReference type="Proteomes" id="UP000790377"/>
    </source>
</evidence>
<name>A0ACB8AI88_9AGAM</name>
<evidence type="ECO:0000313" key="1">
    <source>
        <dbReference type="EMBL" id="KAH7912634.1"/>
    </source>
</evidence>
<reference evidence="1" key="1">
    <citation type="journal article" date="2021" name="New Phytol.">
        <title>Evolutionary innovations through gain and loss of genes in the ectomycorrhizal Boletales.</title>
        <authorList>
            <person name="Wu G."/>
            <person name="Miyauchi S."/>
            <person name="Morin E."/>
            <person name="Kuo A."/>
            <person name="Drula E."/>
            <person name="Varga T."/>
            <person name="Kohler A."/>
            <person name="Feng B."/>
            <person name="Cao Y."/>
            <person name="Lipzen A."/>
            <person name="Daum C."/>
            <person name="Hundley H."/>
            <person name="Pangilinan J."/>
            <person name="Johnson J."/>
            <person name="Barry K."/>
            <person name="LaButti K."/>
            <person name="Ng V."/>
            <person name="Ahrendt S."/>
            <person name="Min B."/>
            <person name="Choi I.G."/>
            <person name="Park H."/>
            <person name="Plett J.M."/>
            <person name="Magnuson J."/>
            <person name="Spatafora J.W."/>
            <person name="Nagy L.G."/>
            <person name="Henrissat B."/>
            <person name="Grigoriev I.V."/>
            <person name="Yang Z.L."/>
            <person name="Xu J."/>
            <person name="Martin F.M."/>
        </authorList>
    </citation>
    <scope>NUCLEOTIDE SEQUENCE</scope>
    <source>
        <strain evidence="1">ATCC 28755</strain>
    </source>
</reference>
<organism evidence="1 2">
    <name type="scientific">Hygrophoropsis aurantiaca</name>
    <dbReference type="NCBI Taxonomy" id="72124"/>
    <lineage>
        <taxon>Eukaryota</taxon>
        <taxon>Fungi</taxon>
        <taxon>Dikarya</taxon>
        <taxon>Basidiomycota</taxon>
        <taxon>Agaricomycotina</taxon>
        <taxon>Agaricomycetes</taxon>
        <taxon>Agaricomycetidae</taxon>
        <taxon>Boletales</taxon>
        <taxon>Coniophorineae</taxon>
        <taxon>Hygrophoropsidaceae</taxon>
        <taxon>Hygrophoropsis</taxon>
    </lineage>
</organism>
<proteinExistence type="predicted"/>
<accession>A0ACB8AI88</accession>
<dbReference type="Proteomes" id="UP000790377">
    <property type="component" value="Unassembled WGS sequence"/>
</dbReference>
<gene>
    <name evidence="1" type="ORF">BJ138DRAFT_1083215</name>
</gene>
<dbReference type="EMBL" id="MU267647">
    <property type="protein sequence ID" value="KAH7912634.1"/>
    <property type="molecule type" value="Genomic_DNA"/>
</dbReference>